<keyword evidence="3 4" id="KW-0998">Cell outer membrane</keyword>
<dbReference type="SUPFAM" id="SSF50998">
    <property type="entry name" value="Quinoprotein alcohol dehydrogenase-like"/>
    <property type="match status" value="1"/>
</dbReference>
<gene>
    <name evidence="4 6" type="primary">bamB</name>
    <name evidence="6" type="ORF">FCE95_03205</name>
</gene>
<dbReference type="Proteomes" id="UP000308707">
    <property type="component" value="Unassembled WGS sequence"/>
</dbReference>
<dbReference type="HAMAP" id="MF_00923">
    <property type="entry name" value="OM_assembly_BamB"/>
    <property type="match status" value="1"/>
</dbReference>
<comment type="similarity">
    <text evidence="4">Belongs to the BamB family.</text>
</comment>
<comment type="subcellular location">
    <subcellularLocation>
        <location evidence="4">Cell outer membrane</location>
    </subcellularLocation>
</comment>
<keyword evidence="7" id="KW-1185">Reference proteome</keyword>
<dbReference type="SMART" id="SM00564">
    <property type="entry name" value="PQQ"/>
    <property type="match status" value="7"/>
</dbReference>
<dbReference type="OrthoDB" id="5173551at2"/>
<dbReference type="PANTHER" id="PTHR34512:SF30">
    <property type="entry name" value="OUTER MEMBRANE PROTEIN ASSEMBLY FACTOR BAMB"/>
    <property type="match status" value="1"/>
</dbReference>
<proteinExistence type="inferred from homology"/>
<evidence type="ECO:0000256" key="3">
    <source>
        <dbReference type="ARBA" id="ARBA00023237"/>
    </source>
</evidence>
<dbReference type="InterPro" id="IPR011047">
    <property type="entry name" value="Quinoprotein_ADH-like_sf"/>
</dbReference>
<reference evidence="6 7" key="1">
    <citation type="submission" date="2019-04" db="EMBL/GenBank/DDBJ databases">
        <title>Reference strain of H23.</title>
        <authorList>
            <person name="Luo X."/>
        </authorList>
    </citation>
    <scope>NUCLEOTIDE SEQUENCE [LARGE SCALE GENOMIC DNA]</scope>
    <source>
        <strain evidence="6 7">H23</strain>
    </source>
</reference>
<dbReference type="Gene3D" id="2.130.10.10">
    <property type="entry name" value="YVTN repeat-like/Quinoprotein amine dehydrogenase"/>
    <property type="match status" value="1"/>
</dbReference>
<dbReference type="EMBL" id="SZUA01000001">
    <property type="protein sequence ID" value="TKR33329.1"/>
    <property type="molecule type" value="Genomic_DNA"/>
</dbReference>
<dbReference type="GO" id="GO:0051205">
    <property type="term" value="P:protein insertion into membrane"/>
    <property type="evidence" value="ECO:0007669"/>
    <property type="project" value="UniProtKB-UniRule"/>
</dbReference>
<keyword evidence="2 4" id="KW-0472">Membrane</keyword>
<feature type="domain" description="Pyrrolo-quinoline quinone repeat" evidence="5">
    <location>
        <begin position="91"/>
        <end position="322"/>
    </location>
</feature>
<name>A0A4U5K2X8_9GAMM</name>
<comment type="caution">
    <text evidence="6">The sequence shown here is derived from an EMBL/GenBank/DDBJ whole genome shotgun (WGS) entry which is preliminary data.</text>
</comment>
<dbReference type="Pfam" id="PF13360">
    <property type="entry name" value="PQQ_2"/>
    <property type="match status" value="1"/>
</dbReference>
<comment type="function">
    <text evidence="4">Part of the outer membrane protein assembly complex, which is involved in assembly and insertion of beta-barrel proteins into the outer membrane.</text>
</comment>
<evidence type="ECO:0000259" key="5">
    <source>
        <dbReference type="Pfam" id="PF13360"/>
    </source>
</evidence>
<dbReference type="InterPro" id="IPR018391">
    <property type="entry name" value="PQQ_b-propeller_rpt"/>
</dbReference>
<organism evidence="6 7">
    <name type="scientific">Luteimonas gilva</name>
    <dbReference type="NCBI Taxonomy" id="2572684"/>
    <lineage>
        <taxon>Bacteria</taxon>
        <taxon>Pseudomonadati</taxon>
        <taxon>Pseudomonadota</taxon>
        <taxon>Gammaproteobacteria</taxon>
        <taxon>Lysobacterales</taxon>
        <taxon>Lysobacteraceae</taxon>
        <taxon>Luteimonas</taxon>
    </lineage>
</organism>
<dbReference type="AlphaFoldDB" id="A0A4U5K2X8"/>
<evidence type="ECO:0000256" key="1">
    <source>
        <dbReference type="ARBA" id="ARBA00022729"/>
    </source>
</evidence>
<evidence type="ECO:0000256" key="4">
    <source>
        <dbReference type="HAMAP-Rule" id="MF_00923"/>
    </source>
</evidence>
<protein>
    <recommendedName>
        <fullName evidence="4">Outer membrane protein assembly factor BamB</fullName>
    </recommendedName>
</protein>
<dbReference type="NCBIfam" id="TIGR03300">
    <property type="entry name" value="assembly_YfgL"/>
    <property type="match status" value="1"/>
</dbReference>
<accession>A0A4U5K2X8</accession>
<comment type="subunit">
    <text evidence="4">Part of the Bam complex.</text>
</comment>
<evidence type="ECO:0000256" key="2">
    <source>
        <dbReference type="ARBA" id="ARBA00023136"/>
    </source>
</evidence>
<keyword evidence="1 4" id="KW-0732">Signal</keyword>
<evidence type="ECO:0000313" key="7">
    <source>
        <dbReference type="Proteomes" id="UP000308707"/>
    </source>
</evidence>
<evidence type="ECO:0000313" key="6">
    <source>
        <dbReference type="EMBL" id="TKR33329.1"/>
    </source>
</evidence>
<dbReference type="GO" id="GO:0009279">
    <property type="term" value="C:cell outer membrane"/>
    <property type="evidence" value="ECO:0007669"/>
    <property type="project" value="UniProtKB-SubCell"/>
</dbReference>
<dbReference type="InterPro" id="IPR017687">
    <property type="entry name" value="BamB"/>
</dbReference>
<dbReference type="PANTHER" id="PTHR34512">
    <property type="entry name" value="CELL SURFACE PROTEIN"/>
    <property type="match status" value="1"/>
</dbReference>
<dbReference type="InterPro" id="IPR015943">
    <property type="entry name" value="WD40/YVTN_repeat-like_dom_sf"/>
</dbReference>
<dbReference type="InterPro" id="IPR002372">
    <property type="entry name" value="PQQ_rpt_dom"/>
</dbReference>
<dbReference type="GO" id="GO:0043165">
    <property type="term" value="P:Gram-negative-bacterium-type cell outer membrane assembly"/>
    <property type="evidence" value="ECO:0007669"/>
    <property type="project" value="UniProtKB-UniRule"/>
</dbReference>
<dbReference type="RefSeq" id="WP_137265538.1">
    <property type="nucleotide sequence ID" value="NZ_SZUA01000001.1"/>
</dbReference>
<sequence>MIQAQSFPGAFLKRAAIAALVVFALGGCTTIKGWFGGNKNKQNEPAELTDFTASAQVSKLWSAQAGKGEKRLGVRQRPAVADGRVYAAAVEGGVRAFDLRSGKPVWHYESELLLGGGPGAGEGLVVVGGMEGDVIALDAATGAEKWKAKVSNEVIAAPAVGNGLVIVRANDGRVSAFDAATGERRWFWSKELPVLTVRGNGTPTLGPGYVFIGNDDGTVTALSMSDGTELWTQTVGQAEGRSELERMADVDGPPVLDGTTLYATSYKKETLAIDAPSGRPLWTKDNGGVGGLGLGAGSVVVADPGGTVWALDRSSGAAMWQQAGLVRRNLSAPAVQGDYAVVGDFDGYVHWLKLSDGTFAARSRVGGDPVLAQPVVADGILIVQNTEGELTAFEVK</sequence>